<dbReference type="Proteomes" id="UP001593833">
    <property type="component" value="Unassembled WGS sequence"/>
</dbReference>
<protein>
    <submittedName>
        <fullName evidence="2">FlgD immunoglobulin-like domain containing protein</fullName>
    </submittedName>
</protein>
<evidence type="ECO:0000313" key="2">
    <source>
        <dbReference type="EMBL" id="MFC1573260.1"/>
    </source>
</evidence>
<dbReference type="EMBL" id="JBHPKH010000105">
    <property type="protein sequence ID" value="MFC1573260.1"/>
    <property type="molecule type" value="Genomic_DNA"/>
</dbReference>
<sequence length="483" mass="54125">MKLFSLFIPVFLILALSPIGVSATPYWGPAEIAARDTPSQSSECVVSMDLHTLMQDEAAMLDRSDYLVVLGRIAQFLSIWQVDDIHDPEFGGIREGEQLPNIIETDNTSESIWVWSRYYELTGDNQYHQNVLDALTYSMNHPAYLEEGGSYPTTGYYRMYNCGWATRAELKYRQIYGDNSYQAYGDSCASYIRHNTLDLGGGYVYNRINPPVLSWALGNLYFVGVQTGNSEWRQEAVTQAEHKVKAWVEDNPSILYTEEWAMSGGATMWGLIESYFAEYPDSAMTWVSMYKDSMDVYSSPGDFRNAWNGWYALGHHAAGAILNNPQSLGIYATLRDTLISEDGDEDGGIPARHRDGDDADQTWVANYLAFMGLNPSLTMESTTPDTPFASWTTELSLASWPNPARSGLRLTYTLQQDQDASIGIFDCSGRRVASLRAGFHLQGDHALTWRGRDDAGRPVASGAYWAVLNTSRGQLSREVLWTR</sequence>
<dbReference type="InterPro" id="IPR008928">
    <property type="entry name" value="6-hairpin_glycosidase_sf"/>
</dbReference>
<dbReference type="Gene3D" id="2.60.40.4070">
    <property type="match status" value="1"/>
</dbReference>
<dbReference type="InterPro" id="IPR025965">
    <property type="entry name" value="FlgD/Vpr_Ig-like"/>
</dbReference>
<name>A0ABV6YLP4_UNCEI</name>
<comment type="caution">
    <text evidence="2">The sequence shown here is derived from an EMBL/GenBank/DDBJ whole genome shotgun (WGS) entry which is preliminary data.</text>
</comment>
<evidence type="ECO:0000313" key="3">
    <source>
        <dbReference type="Proteomes" id="UP001593833"/>
    </source>
</evidence>
<dbReference type="SUPFAM" id="SSF48208">
    <property type="entry name" value="Six-hairpin glycosidases"/>
    <property type="match status" value="1"/>
</dbReference>
<dbReference type="Pfam" id="PF13860">
    <property type="entry name" value="FlgD_ig"/>
    <property type="match status" value="1"/>
</dbReference>
<gene>
    <name evidence="2" type="ORF">ACFL6M_06645</name>
</gene>
<accession>A0ABV6YLP4</accession>
<organism evidence="2 3">
    <name type="scientific">Eiseniibacteriota bacterium</name>
    <dbReference type="NCBI Taxonomy" id="2212470"/>
    <lineage>
        <taxon>Bacteria</taxon>
        <taxon>Candidatus Eiseniibacteriota</taxon>
    </lineage>
</organism>
<reference evidence="2 3" key="1">
    <citation type="submission" date="2024-09" db="EMBL/GenBank/DDBJ databases">
        <authorList>
            <person name="D'Angelo T."/>
        </authorList>
    </citation>
    <scope>NUCLEOTIDE SEQUENCE [LARGE SCALE GENOMIC DNA]</scope>
    <source>
        <strain evidence="2">SAG AM-320-E07</strain>
    </source>
</reference>
<feature type="domain" description="FlgD/Vpr Ig-like" evidence="1">
    <location>
        <begin position="410"/>
        <end position="471"/>
    </location>
</feature>
<proteinExistence type="predicted"/>
<evidence type="ECO:0000259" key="1">
    <source>
        <dbReference type="Pfam" id="PF13860"/>
    </source>
</evidence>
<keyword evidence="3" id="KW-1185">Reference proteome</keyword>